<evidence type="ECO:0000313" key="2">
    <source>
        <dbReference type="Proteomes" id="UP000015454"/>
    </source>
</evidence>
<proteinExistence type="predicted"/>
<dbReference type="AlphaFoldDB" id="T0FDP0"/>
<dbReference type="EMBL" id="AHMO02000008">
    <property type="protein sequence ID" value="EQA45981.1"/>
    <property type="molecule type" value="Genomic_DNA"/>
</dbReference>
<protein>
    <submittedName>
        <fullName evidence="1">Uncharacterized protein</fullName>
    </submittedName>
</protein>
<evidence type="ECO:0000313" key="1">
    <source>
        <dbReference type="EMBL" id="EQA45981.1"/>
    </source>
</evidence>
<comment type="caution">
    <text evidence="1">The sequence shown here is derived from an EMBL/GenBank/DDBJ whole genome shotgun (WGS) entry which is preliminary data.</text>
</comment>
<dbReference type="STRING" id="1049789.LEP1GSC050_1976"/>
<accession>T0FDP0</accession>
<organism evidence="1 2">
    <name type="scientific">Leptospira broomii serovar Hurstbridge str. 5399</name>
    <dbReference type="NCBI Taxonomy" id="1049789"/>
    <lineage>
        <taxon>Bacteria</taxon>
        <taxon>Pseudomonadati</taxon>
        <taxon>Spirochaetota</taxon>
        <taxon>Spirochaetia</taxon>
        <taxon>Leptospirales</taxon>
        <taxon>Leptospiraceae</taxon>
        <taxon>Leptospira</taxon>
    </lineage>
</organism>
<gene>
    <name evidence="1" type="ORF">LEP1GSC050_1976</name>
</gene>
<name>T0FDP0_9LEPT</name>
<keyword evidence="2" id="KW-1185">Reference proteome</keyword>
<reference evidence="1" key="1">
    <citation type="submission" date="2013-05" db="EMBL/GenBank/DDBJ databases">
        <authorList>
            <person name="Harkins D.M."/>
            <person name="Durkin A.S."/>
            <person name="Brinkac L.M."/>
            <person name="Haft D.H."/>
            <person name="Selengut J.D."/>
            <person name="Sanka R."/>
            <person name="DePew J."/>
            <person name="Purushe J."/>
            <person name="Hartskeerl R.A."/>
            <person name="Ahmed A."/>
            <person name="van der Linden H."/>
            <person name="Goris M.G.A."/>
            <person name="Vinetz J.M."/>
            <person name="Sutton G.G."/>
            <person name="Nierman W.C."/>
            <person name="Fouts D.E."/>
        </authorList>
    </citation>
    <scope>NUCLEOTIDE SEQUENCE [LARGE SCALE GENOMIC DNA]</scope>
    <source>
        <strain evidence="1">5399</strain>
    </source>
</reference>
<dbReference type="Proteomes" id="UP000015454">
    <property type="component" value="Unassembled WGS sequence"/>
</dbReference>
<sequence>MECSSHFLEGFLKELQIFDLRISGEGSPRPSWAGAGA</sequence>